<evidence type="ECO:0000256" key="2">
    <source>
        <dbReference type="SAM" id="Phobius"/>
    </source>
</evidence>
<dbReference type="RefSeq" id="WP_145367941.1">
    <property type="nucleotide sequence ID" value="NZ_CP036275.1"/>
</dbReference>
<accession>A0A517Z3Z2</accession>
<gene>
    <name evidence="3" type="ORF">Mal4_14850</name>
</gene>
<name>A0A517Z3Z2_9PLAN</name>
<feature type="region of interest" description="Disordered" evidence="1">
    <location>
        <begin position="1"/>
        <end position="24"/>
    </location>
</feature>
<reference evidence="3 4" key="1">
    <citation type="submission" date="2019-02" db="EMBL/GenBank/DDBJ databases">
        <title>Deep-cultivation of Planctomycetes and their phenomic and genomic characterization uncovers novel biology.</title>
        <authorList>
            <person name="Wiegand S."/>
            <person name="Jogler M."/>
            <person name="Boedeker C."/>
            <person name="Pinto D."/>
            <person name="Vollmers J."/>
            <person name="Rivas-Marin E."/>
            <person name="Kohn T."/>
            <person name="Peeters S.H."/>
            <person name="Heuer A."/>
            <person name="Rast P."/>
            <person name="Oberbeckmann S."/>
            <person name="Bunk B."/>
            <person name="Jeske O."/>
            <person name="Meyerdierks A."/>
            <person name="Storesund J.E."/>
            <person name="Kallscheuer N."/>
            <person name="Luecker S."/>
            <person name="Lage O.M."/>
            <person name="Pohl T."/>
            <person name="Merkel B.J."/>
            <person name="Hornburger P."/>
            <person name="Mueller R.-W."/>
            <person name="Bruemmer F."/>
            <person name="Labrenz M."/>
            <person name="Spormann A.M."/>
            <person name="Op den Camp H."/>
            <person name="Overmann J."/>
            <person name="Amann R."/>
            <person name="Jetten M.S.M."/>
            <person name="Mascher T."/>
            <person name="Medema M.H."/>
            <person name="Devos D.P."/>
            <person name="Kaster A.-K."/>
            <person name="Ovreas L."/>
            <person name="Rohde M."/>
            <person name="Galperin M.Y."/>
            <person name="Jogler C."/>
        </authorList>
    </citation>
    <scope>NUCLEOTIDE SEQUENCE [LARGE SCALE GENOMIC DNA]</scope>
    <source>
        <strain evidence="3 4">Mal4</strain>
    </source>
</reference>
<evidence type="ECO:0000313" key="4">
    <source>
        <dbReference type="Proteomes" id="UP000320496"/>
    </source>
</evidence>
<keyword evidence="2" id="KW-0812">Transmembrane</keyword>
<keyword evidence="2" id="KW-1133">Transmembrane helix</keyword>
<feature type="transmembrane region" description="Helical" evidence="2">
    <location>
        <begin position="42"/>
        <end position="64"/>
    </location>
</feature>
<organism evidence="3 4">
    <name type="scientific">Maioricimonas rarisocia</name>
    <dbReference type="NCBI Taxonomy" id="2528026"/>
    <lineage>
        <taxon>Bacteria</taxon>
        <taxon>Pseudomonadati</taxon>
        <taxon>Planctomycetota</taxon>
        <taxon>Planctomycetia</taxon>
        <taxon>Planctomycetales</taxon>
        <taxon>Planctomycetaceae</taxon>
        <taxon>Maioricimonas</taxon>
    </lineage>
</organism>
<evidence type="ECO:0000256" key="1">
    <source>
        <dbReference type="SAM" id="MobiDB-lite"/>
    </source>
</evidence>
<proteinExistence type="predicted"/>
<dbReference type="Proteomes" id="UP000320496">
    <property type="component" value="Chromosome"/>
</dbReference>
<feature type="compositionally biased region" description="Polar residues" evidence="1">
    <location>
        <begin position="1"/>
        <end position="23"/>
    </location>
</feature>
<protein>
    <submittedName>
        <fullName evidence="3">Uncharacterized protein</fullName>
    </submittedName>
</protein>
<evidence type="ECO:0000313" key="3">
    <source>
        <dbReference type="EMBL" id="QDU37176.1"/>
    </source>
</evidence>
<keyword evidence="2" id="KW-0472">Membrane</keyword>
<dbReference type="AlphaFoldDB" id="A0A517Z3Z2"/>
<keyword evidence="4" id="KW-1185">Reference proteome</keyword>
<dbReference type="KEGG" id="mri:Mal4_14850"/>
<sequence>MSTQPGNRLGTPQSTGQADNGWQEQLEEYQHVVTETVRHNPLGATMAAFGAGLGLGIAVSAMLADSHTRRQQFLARSLGQRLLDSVAEYVPDSIGNRFPS</sequence>
<dbReference type="EMBL" id="CP036275">
    <property type="protein sequence ID" value="QDU37176.1"/>
    <property type="molecule type" value="Genomic_DNA"/>
</dbReference>